<evidence type="ECO:0000313" key="2">
    <source>
        <dbReference type="EMBL" id="DAF61071.1"/>
    </source>
</evidence>
<feature type="transmembrane region" description="Helical" evidence="1">
    <location>
        <begin position="38"/>
        <end position="57"/>
    </location>
</feature>
<protein>
    <submittedName>
        <fullName evidence="2">Uncharacterized protein</fullName>
    </submittedName>
</protein>
<proteinExistence type="predicted"/>
<keyword evidence="1" id="KW-0812">Transmembrane</keyword>
<sequence>MLGYHIDPFVVSILVGVIWPVVQHVAQRASWTSKTKRFIALGFAVVASVLVWFAGAYPASWELFTAQFLVVFGAGQAVYAVLKAAGVLDWAKADPTDVATVDGVFDYVAKHAPTATKTGGE</sequence>
<reference evidence="2" key="1">
    <citation type="journal article" date="2021" name="Proc. Natl. Acad. Sci. U.S.A.">
        <title>A Catalog of Tens of Thousands of Viruses from Human Metagenomes Reveals Hidden Associations with Chronic Diseases.</title>
        <authorList>
            <person name="Tisza M.J."/>
            <person name="Buck C.B."/>
        </authorList>
    </citation>
    <scope>NUCLEOTIDE SEQUENCE</scope>
    <source>
        <strain evidence="2">Ctesc4</strain>
    </source>
</reference>
<feature type="transmembrane region" description="Helical" evidence="1">
    <location>
        <begin position="63"/>
        <end position="82"/>
    </location>
</feature>
<feature type="transmembrane region" description="Helical" evidence="1">
    <location>
        <begin position="6"/>
        <end position="26"/>
    </location>
</feature>
<organism evidence="2">
    <name type="scientific">Phage sp. ctesc4</name>
    <dbReference type="NCBI Taxonomy" id="2828008"/>
    <lineage>
        <taxon>Viruses</taxon>
    </lineage>
</organism>
<accession>A0A8S5TDL2</accession>
<evidence type="ECO:0000256" key="1">
    <source>
        <dbReference type="SAM" id="Phobius"/>
    </source>
</evidence>
<name>A0A8S5TDL2_9VIRU</name>
<keyword evidence="1" id="KW-0472">Membrane</keyword>
<dbReference type="EMBL" id="BK032802">
    <property type="protein sequence ID" value="DAF61071.1"/>
    <property type="molecule type" value="Genomic_DNA"/>
</dbReference>
<keyword evidence="1" id="KW-1133">Transmembrane helix</keyword>